<evidence type="ECO:0000313" key="3">
    <source>
        <dbReference type="Proteomes" id="UP000266552"/>
    </source>
</evidence>
<gene>
    <name evidence="2" type="ORF">D5F53_10320</name>
</gene>
<keyword evidence="2" id="KW-0808">Transferase</keyword>
<dbReference type="Proteomes" id="UP000266552">
    <property type="component" value="Chromosome"/>
</dbReference>
<dbReference type="SUPFAM" id="SSF55729">
    <property type="entry name" value="Acyl-CoA N-acyltransferases (Nat)"/>
    <property type="match status" value="1"/>
</dbReference>
<name>A0A385TJ03_PAELA</name>
<feature type="domain" description="N-acetyltransferase" evidence="1">
    <location>
        <begin position="133"/>
        <end position="272"/>
    </location>
</feature>
<reference evidence="2 3" key="1">
    <citation type="submission" date="2018-09" db="EMBL/GenBank/DDBJ databases">
        <title>Genome Sequence of Paenibacillus lautus Strain E7593-69, Azo Dye-Degrading Bacteria, Isolated from Commercial Tattoo Inks.</title>
        <authorList>
            <person name="Nho S.W."/>
            <person name="Kim S.-J."/>
            <person name="Kweon O."/>
            <person name="Cerniglia C.E."/>
        </authorList>
    </citation>
    <scope>NUCLEOTIDE SEQUENCE [LARGE SCALE GENOMIC DNA]</scope>
    <source>
        <strain evidence="2 3">E7593-69</strain>
    </source>
</reference>
<dbReference type="EMBL" id="CP032412">
    <property type="protein sequence ID" value="AYB43659.1"/>
    <property type="molecule type" value="Genomic_DNA"/>
</dbReference>
<dbReference type="Pfam" id="PF00583">
    <property type="entry name" value="Acetyltransf_1"/>
    <property type="match status" value="1"/>
</dbReference>
<accession>A0A385TJ03</accession>
<keyword evidence="3" id="KW-1185">Reference proteome</keyword>
<dbReference type="PROSITE" id="PS51186">
    <property type="entry name" value="GNAT"/>
    <property type="match status" value="1"/>
</dbReference>
<organism evidence="2 3">
    <name type="scientific">Paenibacillus lautus</name>
    <name type="common">Bacillus lautus</name>
    <dbReference type="NCBI Taxonomy" id="1401"/>
    <lineage>
        <taxon>Bacteria</taxon>
        <taxon>Bacillati</taxon>
        <taxon>Bacillota</taxon>
        <taxon>Bacilli</taxon>
        <taxon>Bacillales</taxon>
        <taxon>Paenibacillaceae</taxon>
        <taxon>Paenibacillus</taxon>
    </lineage>
</organism>
<dbReference type="KEGG" id="plw:D5F53_10320"/>
<protein>
    <submittedName>
        <fullName evidence="2">N-acetyltransferase</fullName>
    </submittedName>
</protein>
<dbReference type="InterPro" id="IPR016181">
    <property type="entry name" value="Acyl_CoA_acyltransferase"/>
</dbReference>
<dbReference type="CDD" id="cd04301">
    <property type="entry name" value="NAT_SF"/>
    <property type="match status" value="1"/>
</dbReference>
<dbReference type="Gene3D" id="3.40.630.30">
    <property type="match status" value="1"/>
</dbReference>
<dbReference type="GO" id="GO:0016747">
    <property type="term" value="F:acyltransferase activity, transferring groups other than amino-acyl groups"/>
    <property type="evidence" value="ECO:0007669"/>
    <property type="project" value="InterPro"/>
</dbReference>
<evidence type="ECO:0000259" key="1">
    <source>
        <dbReference type="PROSITE" id="PS51186"/>
    </source>
</evidence>
<evidence type="ECO:0000313" key="2">
    <source>
        <dbReference type="EMBL" id="AYB43659.1"/>
    </source>
</evidence>
<dbReference type="RefSeq" id="WP_119847601.1">
    <property type="nucleotide sequence ID" value="NZ_CP032412.1"/>
</dbReference>
<sequence length="272" mass="31249">MLHLPSEELIHRIQRSETEYMYDRMQAIEGRTGNPEGIEMVRFGQALCLYSKTMPWLSFNTVKGLRSENLKDLDAIIDFYHSRDRKFQFEIVPAMVDQALLSALADRGFFQSAFHNSMYMNPQELVDMPDNGIVIKTIDKDEFEDYAKVHCLGTGLPVQGIPSVALNNRVLHARPGWRFYMAYVDEQPAAAGVLHMNHSTASLTFAATLPEYRRRGLHQELLRRRIREAKREGCNLVVGQCAFLSQSHRDMETVGMKLGYVRTTWTEREAES</sequence>
<proteinExistence type="predicted"/>
<dbReference type="InterPro" id="IPR000182">
    <property type="entry name" value="GNAT_dom"/>
</dbReference>
<dbReference type="AlphaFoldDB" id="A0A385TJ03"/>